<gene>
    <name evidence="11" type="ORF">V525_03205</name>
</gene>
<evidence type="ECO:0000313" key="12">
    <source>
        <dbReference type="Proteomes" id="UP000035035"/>
    </source>
</evidence>
<keyword evidence="5" id="KW-0997">Cell inner membrane</keyword>
<proteinExistence type="inferred from homology"/>
<evidence type="ECO:0000256" key="5">
    <source>
        <dbReference type="ARBA" id="ARBA00022519"/>
    </source>
</evidence>
<keyword evidence="8" id="KW-1278">Translocase</keyword>
<feature type="domain" description="ABC transporter" evidence="10">
    <location>
        <begin position="24"/>
        <end position="271"/>
    </location>
</feature>
<dbReference type="GO" id="GO:0016887">
    <property type="term" value="F:ATP hydrolysis activity"/>
    <property type="evidence" value="ECO:0007669"/>
    <property type="project" value="InterPro"/>
</dbReference>
<dbReference type="PROSITE" id="PS00211">
    <property type="entry name" value="ABC_TRANSPORTER_1"/>
    <property type="match status" value="1"/>
</dbReference>
<name>W9DFW1_9ACTN</name>
<organism evidence="11 12">
    <name type="scientific">Gordonia alkanivorans CGMCC 6845</name>
    <dbReference type="NCBI Taxonomy" id="1423140"/>
    <lineage>
        <taxon>Bacteria</taxon>
        <taxon>Bacillati</taxon>
        <taxon>Actinomycetota</taxon>
        <taxon>Actinomycetes</taxon>
        <taxon>Mycobacteriales</taxon>
        <taxon>Gordoniaceae</taxon>
        <taxon>Gordonia</taxon>
    </lineage>
</organism>
<dbReference type="PATRIC" id="fig|1423140.3.peg.650"/>
<evidence type="ECO:0000256" key="4">
    <source>
        <dbReference type="ARBA" id="ARBA00022475"/>
    </source>
</evidence>
<dbReference type="InterPro" id="IPR003593">
    <property type="entry name" value="AAA+_ATPase"/>
</dbReference>
<dbReference type="AlphaFoldDB" id="W9DFW1"/>
<comment type="caution">
    <text evidence="11">The sequence shown here is derived from an EMBL/GenBank/DDBJ whole genome shotgun (WGS) entry which is preliminary data.</text>
</comment>
<dbReference type="InterPro" id="IPR050388">
    <property type="entry name" value="ABC_Ni/Peptide_Import"/>
</dbReference>
<dbReference type="EMBL" id="AYXO01000002">
    <property type="protein sequence ID" value="ETA08433.1"/>
    <property type="molecule type" value="Genomic_DNA"/>
</dbReference>
<evidence type="ECO:0000256" key="2">
    <source>
        <dbReference type="ARBA" id="ARBA00005417"/>
    </source>
</evidence>
<keyword evidence="9" id="KW-0472">Membrane</keyword>
<comment type="subcellular location">
    <subcellularLocation>
        <location evidence="1">Cell membrane</location>
        <topology evidence="1">Peripheral membrane protein</topology>
    </subcellularLocation>
</comment>
<reference evidence="11 12" key="1">
    <citation type="journal article" date="2014" name="Genome Announc.">
        <title>Draft Genome Sequence of Gordonia alkanivorans Strain CGMCC6845, a Halotolerant Hydrocarbon-Degrading Bacterium.</title>
        <authorList>
            <person name="Wang X."/>
            <person name="Jin D."/>
            <person name="Zhou L."/>
            <person name="Wu L."/>
            <person name="An W."/>
            <person name="Zhao L."/>
        </authorList>
    </citation>
    <scope>NUCLEOTIDE SEQUENCE [LARGE SCALE GENOMIC DNA]</scope>
    <source>
        <strain evidence="11 12">CGMCC 6845</strain>
    </source>
</reference>
<evidence type="ECO:0000259" key="10">
    <source>
        <dbReference type="PROSITE" id="PS50893"/>
    </source>
</evidence>
<dbReference type="InterPro" id="IPR017871">
    <property type="entry name" value="ABC_transporter-like_CS"/>
</dbReference>
<keyword evidence="4" id="KW-1003">Cell membrane</keyword>
<keyword evidence="7" id="KW-0067">ATP-binding</keyword>
<dbReference type="GO" id="GO:0005886">
    <property type="term" value="C:plasma membrane"/>
    <property type="evidence" value="ECO:0007669"/>
    <property type="project" value="UniProtKB-SubCell"/>
</dbReference>
<dbReference type="PROSITE" id="PS50893">
    <property type="entry name" value="ABC_TRANSPORTER_2"/>
    <property type="match status" value="1"/>
</dbReference>
<comment type="similarity">
    <text evidence="2">Belongs to the ABC transporter superfamily.</text>
</comment>
<keyword evidence="6" id="KW-0547">Nucleotide-binding</keyword>
<dbReference type="SMART" id="SM00382">
    <property type="entry name" value="AAA"/>
    <property type="match status" value="1"/>
</dbReference>
<dbReference type="GO" id="GO:0005524">
    <property type="term" value="F:ATP binding"/>
    <property type="evidence" value="ECO:0007669"/>
    <property type="project" value="UniProtKB-KW"/>
</dbReference>
<dbReference type="Pfam" id="PF00005">
    <property type="entry name" value="ABC_tran"/>
    <property type="match status" value="1"/>
</dbReference>
<evidence type="ECO:0000256" key="7">
    <source>
        <dbReference type="ARBA" id="ARBA00022840"/>
    </source>
</evidence>
<evidence type="ECO:0000256" key="8">
    <source>
        <dbReference type="ARBA" id="ARBA00022967"/>
    </source>
</evidence>
<sequence length="274" mass="28751">MLGRGGLASTRHAAAERGGVAMSARLGDVTVEVAVRRRERVRVLDDVTLDLPAGAMTALVGESGCGKSMVAATLCGLLSPGSGVTGRLCLGDDTFLGDEICGRDPRWRALRGRRVGLVPQSAATSFTPVRTLGSQLDEVIAGLDGAREAVELCREVHLDPDALQLYPHELSGGMAQRAAIAAALAGDPEILVADEPTSALDPDLAAAIWSLLVDTARRGAAVLVITHDMDTLRRAEECDSVAVMRAGRIVEHRAAADLESSDDEYVAAFFEPVS</sequence>
<protein>
    <submittedName>
        <fullName evidence="11">ABC transporter</fullName>
    </submittedName>
</protein>
<evidence type="ECO:0000256" key="9">
    <source>
        <dbReference type="ARBA" id="ARBA00023136"/>
    </source>
</evidence>
<evidence type="ECO:0000313" key="11">
    <source>
        <dbReference type="EMBL" id="ETA08433.1"/>
    </source>
</evidence>
<dbReference type="HOGENOM" id="CLU_000604_1_23_11"/>
<dbReference type="PANTHER" id="PTHR43297">
    <property type="entry name" value="OLIGOPEPTIDE TRANSPORT ATP-BINDING PROTEIN APPD"/>
    <property type="match status" value="1"/>
</dbReference>
<dbReference type="PANTHER" id="PTHR43297:SF14">
    <property type="entry name" value="ATPASE AAA-TYPE CORE DOMAIN-CONTAINING PROTEIN"/>
    <property type="match status" value="1"/>
</dbReference>
<dbReference type="Proteomes" id="UP000035035">
    <property type="component" value="Unassembled WGS sequence"/>
</dbReference>
<evidence type="ECO:0000256" key="1">
    <source>
        <dbReference type="ARBA" id="ARBA00004202"/>
    </source>
</evidence>
<evidence type="ECO:0000256" key="6">
    <source>
        <dbReference type="ARBA" id="ARBA00022741"/>
    </source>
</evidence>
<dbReference type="Gene3D" id="3.40.50.300">
    <property type="entry name" value="P-loop containing nucleotide triphosphate hydrolases"/>
    <property type="match status" value="1"/>
</dbReference>
<accession>W9DFW1</accession>
<dbReference type="SUPFAM" id="SSF52540">
    <property type="entry name" value="P-loop containing nucleoside triphosphate hydrolases"/>
    <property type="match status" value="1"/>
</dbReference>
<dbReference type="InterPro" id="IPR027417">
    <property type="entry name" value="P-loop_NTPase"/>
</dbReference>
<keyword evidence="12" id="KW-1185">Reference proteome</keyword>
<evidence type="ECO:0000256" key="3">
    <source>
        <dbReference type="ARBA" id="ARBA00022448"/>
    </source>
</evidence>
<keyword evidence="3" id="KW-0813">Transport</keyword>
<dbReference type="InterPro" id="IPR003439">
    <property type="entry name" value="ABC_transporter-like_ATP-bd"/>
</dbReference>